<gene>
    <name evidence="1" type="primary">orf101A</name>
</gene>
<protein>
    <submittedName>
        <fullName evidence="1">Uncharacterized protein</fullName>
    </submittedName>
</protein>
<proteinExistence type="predicted"/>
<dbReference type="GeneID" id="68665272"/>
<accession>A0A8K1MID0</accession>
<sequence>MQTACWKSLHLYTGLQGGSLVKPAHPTHPHPLHAGCMQCMLDPSSFATLFPMLRGGESIASSLMMPKGWGSAHMARPTKVGGRSRPHLIYFFFYFISIKKC</sequence>
<evidence type="ECO:0000313" key="1">
    <source>
        <dbReference type="EMBL" id="UBU98342.1"/>
    </source>
</evidence>
<name>A0A8K1MID0_9PEZI</name>
<geneLocation type="mitochondrion" evidence="1"/>
<dbReference type="RefSeq" id="YP_010218574.1">
    <property type="nucleotide sequence ID" value="NC_058917.1"/>
</dbReference>
<dbReference type="EMBL" id="MW538937">
    <property type="protein sequence ID" value="UBU98342.1"/>
    <property type="molecule type" value="Genomic_DNA"/>
</dbReference>
<dbReference type="AlphaFoldDB" id="A0A8K1MID0"/>
<reference evidence="1" key="1">
    <citation type="submission" date="2021-01" db="EMBL/GenBank/DDBJ databases">
        <authorList>
            <person name="Sun H.-H."/>
            <person name="Zhang S."/>
            <person name="Zhang Y.-J."/>
        </authorList>
    </citation>
    <scope>NUCLEOTIDE SEQUENCE</scope>
    <source>
        <strain evidence="1">CMM1</strain>
    </source>
</reference>
<organism evidence="1">
    <name type="scientific">Morchella brunnea</name>
    <dbReference type="NCBI Taxonomy" id="1174671"/>
    <lineage>
        <taxon>Eukaryota</taxon>
        <taxon>Fungi</taxon>
        <taxon>Dikarya</taxon>
        <taxon>Ascomycota</taxon>
        <taxon>Pezizomycotina</taxon>
        <taxon>Pezizomycetes</taxon>
        <taxon>Pezizales</taxon>
        <taxon>Morchellaceae</taxon>
        <taxon>Morchella</taxon>
    </lineage>
</organism>
<keyword evidence="1" id="KW-0496">Mitochondrion</keyword>